<dbReference type="InterPro" id="IPR051293">
    <property type="entry name" value="MTUS1/CCDC69"/>
</dbReference>
<protein>
    <submittedName>
        <fullName evidence="3">Uncharacterized protein</fullName>
    </submittedName>
</protein>
<dbReference type="GO" id="GO:0008017">
    <property type="term" value="F:microtubule binding"/>
    <property type="evidence" value="ECO:0007669"/>
    <property type="project" value="TreeGrafter"/>
</dbReference>
<name>A0AAD9N032_9ANNE</name>
<dbReference type="GO" id="GO:0005634">
    <property type="term" value="C:nucleus"/>
    <property type="evidence" value="ECO:0007669"/>
    <property type="project" value="TreeGrafter"/>
</dbReference>
<dbReference type="GO" id="GO:0005737">
    <property type="term" value="C:cytoplasm"/>
    <property type="evidence" value="ECO:0007669"/>
    <property type="project" value="TreeGrafter"/>
</dbReference>
<feature type="coiled-coil region" evidence="2">
    <location>
        <begin position="74"/>
        <end position="177"/>
    </location>
</feature>
<sequence>MKRPQHPDVVTNAISQASVSKEVTRLEALCEGRTKELNKIKIELRKRNRGFEAMAVLIKYFTEELNAFSCPIVTAQLAEAQEQLKKAILQLEELTRQRDALIDEIQSIKQQHTEETESLMTKHQQQLSDLSKKLNTDKEQELKQVIEKHSHEMRTLKSFQERNIKELEEKHDKSMVDKSKHYEDEFTRRRRDHDKQVNDLHQEHESKLNEITMRFETIKLNLLKSVAPE</sequence>
<accession>A0AAD9N032</accession>
<dbReference type="Proteomes" id="UP001208570">
    <property type="component" value="Unassembled WGS sequence"/>
</dbReference>
<gene>
    <name evidence="3" type="ORF">LSH36_402g03027</name>
</gene>
<evidence type="ECO:0000313" key="3">
    <source>
        <dbReference type="EMBL" id="KAK2150518.1"/>
    </source>
</evidence>
<dbReference type="EMBL" id="JAODUP010000402">
    <property type="protein sequence ID" value="KAK2150518.1"/>
    <property type="molecule type" value="Genomic_DNA"/>
</dbReference>
<proteinExistence type="predicted"/>
<evidence type="ECO:0000256" key="2">
    <source>
        <dbReference type="SAM" id="Coils"/>
    </source>
</evidence>
<comment type="caution">
    <text evidence="3">The sequence shown here is derived from an EMBL/GenBank/DDBJ whole genome shotgun (WGS) entry which is preliminary data.</text>
</comment>
<keyword evidence="4" id="KW-1185">Reference proteome</keyword>
<dbReference type="AlphaFoldDB" id="A0AAD9N032"/>
<keyword evidence="1 2" id="KW-0175">Coiled coil</keyword>
<dbReference type="PANTHER" id="PTHR24200">
    <property type="entry name" value="TOUCAN, ISOFORM A"/>
    <property type="match status" value="1"/>
</dbReference>
<reference evidence="3" key="1">
    <citation type="journal article" date="2023" name="Mol. Biol. Evol.">
        <title>Third-Generation Sequencing Reveals the Adaptive Role of the Epigenome in Three Deep-Sea Polychaetes.</title>
        <authorList>
            <person name="Perez M."/>
            <person name="Aroh O."/>
            <person name="Sun Y."/>
            <person name="Lan Y."/>
            <person name="Juniper S.K."/>
            <person name="Young C.R."/>
            <person name="Angers B."/>
            <person name="Qian P.Y."/>
        </authorList>
    </citation>
    <scope>NUCLEOTIDE SEQUENCE</scope>
    <source>
        <strain evidence="3">P08H-3</strain>
    </source>
</reference>
<evidence type="ECO:0000313" key="4">
    <source>
        <dbReference type="Proteomes" id="UP001208570"/>
    </source>
</evidence>
<organism evidence="3 4">
    <name type="scientific">Paralvinella palmiformis</name>
    <dbReference type="NCBI Taxonomy" id="53620"/>
    <lineage>
        <taxon>Eukaryota</taxon>
        <taxon>Metazoa</taxon>
        <taxon>Spiralia</taxon>
        <taxon>Lophotrochozoa</taxon>
        <taxon>Annelida</taxon>
        <taxon>Polychaeta</taxon>
        <taxon>Sedentaria</taxon>
        <taxon>Canalipalpata</taxon>
        <taxon>Terebellida</taxon>
        <taxon>Terebelliformia</taxon>
        <taxon>Alvinellidae</taxon>
        <taxon>Paralvinella</taxon>
    </lineage>
</organism>
<dbReference type="PANTHER" id="PTHR24200:SF11">
    <property type="entry name" value="TOUCAN, ISOFORM A"/>
    <property type="match status" value="1"/>
</dbReference>
<evidence type="ECO:0000256" key="1">
    <source>
        <dbReference type="ARBA" id="ARBA00023054"/>
    </source>
</evidence>